<dbReference type="AlphaFoldDB" id="A0A6A3AN00"/>
<keyword evidence="4" id="KW-1185">Reference proteome</keyword>
<dbReference type="InterPro" id="IPR025558">
    <property type="entry name" value="DUF4283"/>
</dbReference>
<dbReference type="InterPro" id="IPR008434">
    <property type="entry name" value="AcsF"/>
</dbReference>
<feature type="region of interest" description="Disordered" evidence="1">
    <location>
        <begin position="1"/>
        <end position="56"/>
    </location>
</feature>
<dbReference type="PANTHER" id="PTHR31053">
    <property type="entry name" value="MAGNESIUM-PROTOPORPHYRIN IX MONOMETHYL ESTER [OXIDATIVE] CYCLASE, CHLOROPLASTIC"/>
    <property type="match status" value="1"/>
</dbReference>
<dbReference type="Proteomes" id="UP000436088">
    <property type="component" value="Unassembled WGS sequence"/>
</dbReference>
<dbReference type="GO" id="GO:0015995">
    <property type="term" value="P:chlorophyll biosynthetic process"/>
    <property type="evidence" value="ECO:0007669"/>
    <property type="project" value="InterPro"/>
</dbReference>
<dbReference type="GO" id="GO:0009535">
    <property type="term" value="C:chloroplast thylakoid membrane"/>
    <property type="evidence" value="ECO:0007669"/>
    <property type="project" value="TreeGrafter"/>
</dbReference>
<dbReference type="GO" id="GO:0015979">
    <property type="term" value="P:photosynthesis"/>
    <property type="evidence" value="ECO:0007669"/>
    <property type="project" value="InterPro"/>
</dbReference>
<dbReference type="PANTHER" id="PTHR31053:SF2">
    <property type="entry name" value="MAGNESIUM-PROTOPORPHYRIN IX MONOMETHYL ESTER [OXIDATIVE] CYCLASE, CHLOROPLASTIC"/>
    <property type="match status" value="1"/>
</dbReference>
<proteinExistence type="predicted"/>
<gene>
    <name evidence="3" type="ORF">F3Y22_tig00110411pilonHSYRG00007</name>
</gene>
<organism evidence="3 4">
    <name type="scientific">Hibiscus syriacus</name>
    <name type="common">Rose of Sharon</name>
    <dbReference type="NCBI Taxonomy" id="106335"/>
    <lineage>
        <taxon>Eukaryota</taxon>
        <taxon>Viridiplantae</taxon>
        <taxon>Streptophyta</taxon>
        <taxon>Embryophyta</taxon>
        <taxon>Tracheophyta</taxon>
        <taxon>Spermatophyta</taxon>
        <taxon>Magnoliopsida</taxon>
        <taxon>eudicotyledons</taxon>
        <taxon>Gunneridae</taxon>
        <taxon>Pentapetalae</taxon>
        <taxon>rosids</taxon>
        <taxon>malvids</taxon>
        <taxon>Malvales</taxon>
        <taxon>Malvaceae</taxon>
        <taxon>Malvoideae</taxon>
        <taxon>Hibiscus</taxon>
    </lineage>
</organism>
<dbReference type="GO" id="GO:0048529">
    <property type="term" value="F:magnesium-protoporphyrin IX monomethyl ester (oxidative) cyclase activity"/>
    <property type="evidence" value="ECO:0007669"/>
    <property type="project" value="InterPro"/>
</dbReference>
<dbReference type="Pfam" id="PF14111">
    <property type="entry name" value="DUF4283"/>
    <property type="match status" value="1"/>
</dbReference>
<evidence type="ECO:0000256" key="1">
    <source>
        <dbReference type="SAM" id="MobiDB-lite"/>
    </source>
</evidence>
<feature type="compositionally biased region" description="Basic and acidic residues" evidence="1">
    <location>
        <begin position="19"/>
        <end position="28"/>
    </location>
</feature>
<feature type="compositionally biased region" description="Acidic residues" evidence="1">
    <location>
        <begin position="37"/>
        <end position="47"/>
    </location>
</feature>
<name>A0A6A3AN00_HIBSY</name>
<accession>A0A6A3AN00</accession>
<protein>
    <recommendedName>
        <fullName evidence="2">DUF4283 domain-containing protein</fullName>
    </recommendedName>
</protein>
<evidence type="ECO:0000313" key="3">
    <source>
        <dbReference type="EMBL" id="KAE8705981.1"/>
    </source>
</evidence>
<evidence type="ECO:0000313" key="4">
    <source>
        <dbReference type="Proteomes" id="UP000436088"/>
    </source>
</evidence>
<dbReference type="EMBL" id="VEPZ02000976">
    <property type="protein sequence ID" value="KAE8705981.1"/>
    <property type="molecule type" value="Genomic_DNA"/>
</dbReference>
<sequence length="832" mass="96154">MNTENEQEELRATKKVKNRERIMKDNETSHPLNIMQIEDESQDDDDEAKERPKRPEKISYVVMAASGSAMNKNPLLLGKKIGYKALINMIHALWKPIGNFNLIDLDNDYFLVKFENLEDYTRVLTDSPWMIYGSYLRVQPWSRNFTTSEKHHSHVITWVRLPGLPYRIEAQGHSGGICVLWDNSIKVKILSVSNQYVHTHFKCLNSGDFNCILRSEERIGGSIRYRGGSKHFQDFIFNNELLEVNYQGDDFTWRRGKRKLITTLKTESDTWCEDHDMLKNHVKDYYEKLFTSDPLIRQSLEIVVWVLSKRLELMASMLILSKKLGHSWRKSLLTSQALPKGGQIGEVLNRMILVLLPKVVNHERINQFRPIILCHVTYKIITKVIANRLKPILPTMISNSQTSFIPGIVISDNIILAQEVIHSIKVIKGSRRIEAQKCPGALRREAHERRGIHKGEAHDIKKNTQISLDERFNQLSIAYNSNTFPFNILASVFTISTKMATEMALPITKTTVKGAKKAAKTTIKETILTSRLYSIDFDEMETLFNTEINKNLNQSEFEVLLQEFKTDYNQTLLEENIEDSPDWIPSEKRVFTVKYAYKWIANINNAMEDNIWGIIAKHNNIPRVKTFLWLIGRNRVLTNSERARRHVTMDTDLIDPQKIYNFMNCNLKDWIIENLEATQSSSPRIANWPNFFSSVICTQTRDNIRCKWQKPTINYCKINTDGTKRHINGEAMCRVVARDYNVESSVMNLHENHSGRPTKSTPLIHEIPTREHPTSLNQLDVQRLMKRGRNDVLIDGNFEVFAMDVEEGSVTTQSKTIGMEPANDSSRTDEPK</sequence>
<feature type="domain" description="DUF4283" evidence="2">
    <location>
        <begin position="77"/>
        <end position="148"/>
    </location>
</feature>
<evidence type="ECO:0000259" key="2">
    <source>
        <dbReference type="Pfam" id="PF14111"/>
    </source>
</evidence>
<comment type="caution">
    <text evidence="3">The sequence shown here is derived from an EMBL/GenBank/DDBJ whole genome shotgun (WGS) entry which is preliminary data.</text>
</comment>
<feature type="region of interest" description="Disordered" evidence="1">
    <location>
        <begin position="809"/>
        <end position="832"/>
    </location>
</feature>
<dbReference type="GO" id="GO:0046872">
    <property type="term" value="F:metal ion binding"/>
    <property type="evidence" value="ECO:0007669"/>
    <property type="project" value="InterPro"/>
</dbReference>
<reference evidence="3" key="1">
    <citation type="submission" date="2019-09" db="EMBL/GenBank/DDBJ databases">
        <title>Draft genome information of white flower Hibiscus syriacus.</title>
        <authorList>
            <person name="Kim Y.-M."/>
        </authorList>
    </citation>
    <scope>NUCLEOTIDE SEQUENCE [LARGE SCALE GENOMIC DNA]</scope>
    <source>
        <strain evidence="3">YM2019G1</strain>
    </source>
</reference>